<evidence type="ECO:0000256" key="1">
    <source>
        <dbReference type="SAM" id="SignalP"/>
    </source>
</evidence>
<dbReference type="AlphaFoldDB" id="A0A5M3MR52"/>
<evidence type="ECO:0000313" key="3">
    <source>
        <dbReference type="Proteomes" id="UP000053558"/>
    </source>
</evidence>
<dbReference type="KEGG" id="cput:CONPUDRAFT_72086"/>
<evidence type="ECO:0000313" key="2">
    <source>
        <dbReference type="EMBL" id="EIW81663.1"/>
    </source>
</evidence>
<comment type="caution">
    <text evidence="2">The sequence shown here is derived from an EMBL/GenBank/DDBJ whole genome shotgun (WGS) entry which is preliminary data.</text>
</comment>
<sequence length="207" mass="23169">MRLLSWILQFALLFLCVCPSASDVVQHHTRGVEQSLINNGVPSSTNTLASFFFWEHAVALENKFREYTNCELEKAKETSEKVATQITRIHSGLDYIINATAAARKELEQQMKLHDFTLEDFSHELEYVSADVLVWLQKEFPPMDEAPGHEGRQRIASSDVIEQHPDLATMVLFAAVGVILPESLFLKPIGNLFGWGPLGPRGGTGFI</sequence>
<name>A0A5M3MR52_CONPW</name>
<reference evidence="3" key="1">
    <citation type="journal article" date="2012" name="Science">
        <title>The Paleozoic origin of enzymatic lignin decomposition reconstructed from 31 fungal genomes.</title>
        <authorList>
            <person name="Floudas D."/>
            <person name="Binder M."/>
            <person name="Riley R."/>
            <person name="Barry K."/>
            <person name="Blanchette R.A."/>
            <person name="Henrissat B."/>
            <person name="Martinez A.T."/>
            <person name="Otillar R."/>
            <person name="Spatafora J.W."/>
            <person name="Yadav J.S."/>
            <person name="Aerts A."/>
            <person name="Benoit I."/>
            <person name="Boyd A."/>
            <person name="Carlson A."/>
            <person name="Copeland A."/>
            <person name="Coutinho P.M."/>
            <person name="de Vries R.P."/>
            <person name="Ferreira P."/>
            <person name="Findley K."/>
            <person name="Foster B."/>
            <person name="Gaskell J."/>
            <person name="Glotzer D."/>
            <person name="Gorecki P."/>
            <person name="Heitman J."/>
            <person name="Hesse C."/>
            <person name="Hori C."/>
            <person name="Igarashi K."/>
            <person name="Jurgens J.A."/>
            <person name="Kallen N."/>
            <person name="Kersten P."/>
            <person name="Kohler A."/>
            <person name="Kuees U."/>
            <person name="Kumar T.K.A."/>
            <person name="Kuo A."/>
            <person name="LaButti K."/>
            <person name="Larrondo L.F."/>
            <person name="Lindquist E."/>
            <person name="Ling A."/>
            <person name="Lombard V."/>
            <person name="Lucas S."/>
            <person name="Lundell T."/>
            <person name="Martin R."/>
            <person name="McLaughlin D.J."/>
            <person name="Morgenstern I."/>
            <person name="Morin E."/>
            <person name="Murat C."/>
            <person name="Nagy L.G."/>
            <person name="Nolan M."/>
            <person name="Ohm R.A."/>
            <person name="Patyshakuliyeva A."/>
            <person name="Rokas A."/>
            <person name="Ruiz-Duenas F.J."/>
            <person name="Sabat G."/>
            <person name="Salamov A."/>
            <person name="Samejima M."/>
            <person name="Schmutz J."/>
            <person name="Slot J.C."/>
            <person name="St John F."/>
            <person name="Stenlid J."/>
            <person name="Sun H."/>
            <person name="Sun S."/>
            <person name="Syed K."/>
            <person name="Tsang A."/>
            <person name="Wiebenga A."/>
            <person name="Young D."/>
            <person name="Pisabarro A."/>
            <person name="Eastwood D.C."/>
            <person name="Martin F."/>
            <person name="Cullen D."/>
            <person name="Grigoriev I.V."/>
            <person name="Hibbett D.S."/>
        </authorList>
    </citation>
    <scope>NUCLEOTIDE SEQUENCE [LARGE SCALE GENOMIC DNA]</scope>
    <source>
        <strain evidence="3">RWD-64-598 SS2</strain>
    </source>
</reference>
<keyword evidence="3" id="KW-1185">Reference proteome</keyword>
<protein>
    <submittedName>
        <fullName evidence="2">Uncharacterized protein</fullName>
    </submittedName>
</protein>
<proteinExistence type="predicted"/>
<dbReference type="OrthoDB" id="440424at2759"/>
<dbReference type="EMBL" id="JH711577">
    <property type="protein sequence ID" value="EIW81663.1"/>
    <property type="molecule type" value="Genomic_DNA"/>
</dbReference>
<feature type="chain" id="PRO_5024292608" evidence="1">
    <location>
        <begin position="23"/>
        <end position="207"/>
    </location>
</feature>
<gene>
    <name evidence="2" type="ORF">CONPUDRAFT_72086</name>
</gene>
<dbReference type="GeneID" id="19208987"/>
<keyword evidence="1" id="KW-0732">Signal</keyword>
<organism evidence="2 3">
    <name type="scientific">Coniophora puteana (strain RWD-64-598)</name>
    <name type="common">Brown rot fungus</name>
    <dbReference type="NCBI Taxonomy" id="741705"/>
    <lineage>
        <taxon>Eukaryota</taxon>
        <taxon>Fungi</taxon>
        <taxon>Dikarya</taxon>
        <taxon>Basidiomycota</taxon>
        <taxon>Agaricomycotina</taxon>
        <taxon>Agaricomycetes</taxon>
        <taxon>Agaricomycetidae</taxon>
        <taxon>Boletales</taxon>
        <taxon>Coniophorineae</taxon>
        <taxon>Coniophoraceae</taxon>
        <taxon>Coniophora</taxon>
    </lineage>
</organism>
<feature type="signal peptide" evidence="1">
    <location>
        <begin position="1"/>
        <end position="22"/>
    </location>
</feature>
<dbReference type="RefSeq" id="XP_007767450.1">
    <property type="nucleotide sequence ID" value="XM_007769260.1"/>
</dbReference>
<dbReference type="Proteomes" id="UP000053558">
    <property type="component" value="Unassembled WGS sequence"/>
</dbReference>
<accession>A0A5M3MR52</accession>